<dbReference type="InterPro" id="IPR010921">
    <property type="entry name" value="Trp_repressor/repl_initiator"/>
</dbReference>
<dbReference type="GO" id="GO:0005886">
    <property type="term" value="C:plasma membrane"/>
    <property type="evidence" value="ECO:0007669"/>
    <property type="project" value="TreeGrafter"/>
</dbReference>
<dbReference type="Pfam" id="PF00308">
    <property type="entry name" value="Bac_DnaA"/>
    <property type="match status" value="1"/>
</dbReference>
<comment type="caution">
    <text evidence="8">Lacks conserved residue(s) required for the propagation of feature annotation.</text>
</comment>
<comment type="similarity">
    <text evidence="1 8 11">Belongs to the DnaA family.</text>
</comment>
<feature type="region of interest" description="Domain I, interacts with DnaA modulators" evidence="8">
    <location>
        <begin position="1"/>
        <end position="83"/>
    </location>
</feature>
<dbReference type="SUPFAM" id="SSF48295">
    <property type="entry name" value="TrpR-like"/>
    <property type="match status" value="1"/>
</dbReference>
<evidence type="ECO:0000256" key="2">
    <source>
        <dbReference type="ARBA" id="ARBA00022490"/>
    </source>
</evidence>
<dbReference type="InterPro" id="IPR001957">
    <property type="entry name" value="Chromosome_initiator_DnaA"/>
</dbReference>
<evidence type="ECO:0000256" key="11">
    <source>
        <dbReference type="RuleBase" id="RU004227"/>
    </source>
</evidence>
<dbReference type="NCBIfam" id="TIGR00362">
    <property type="entry name" value="DnaA"/>
    <property type="match status" value="1"/>
</dbReference>
<dbReference type="InterPro" id="IPR027417">
    <property type="entry name" value="P-loop_NTPase"/>
</dbReference>
<dbReference type="Proteomes" id="UP000177480">
    <property type="component" value="Unassembled WGS sequence"/>
</dbReference>
<evidence type="ECO:0000256" key="10">
    <source>
        <dbReference type="RuleBase" id="RU000577"/>
    </source>
</evidence>
<feature type="binding site" evidence="8">
    <location>
        <position position="167"/>
    </location>
    <ligand>
        <name>ATP</name>
        <dbReference type="ChEBI" id="CHEBI:30616"/>
    </ligand>
</feature>
<proteinExistence type="inferred from homology"/>
<evidence type="ECO:0000259" key="12">
    <source>
        <dbReference type="SMART" id="SM00382"/>
    </source>
</evidence>
<dbReference type="EMBL" id="MHNK01000004">
    <property type="protein sequence ID" value="OGZ44317.1"/>
    <property type="molecule type" value="Genomic_DNA"/>
</dbReference>
<dbReference type="Gene3D" id="1.10.1750.10">
    <property type="match status" value="1"/>
</dbReference>
<dbReference type="SUPFAM" id="SSF52540">
    <property type="entry name" value="P-loop containing nucleoside triphosphate hydrolases"/>
    <property type="match status" value="1"/>
</dbReference>
<keyword evidence="5 8" id="KW-0067">ATP-binding</keyword>
<keyword evidence="4 8" id="KW-0547">Nucleotide-binding</keyword>
<evidence type="ECO:0000259" key="13">
    <source>
        <dbReference type="SMART" id="SM00760"/>
    </source>
</evidence>
<evidence type="ECO:0000256" key="3">
    <source>
        <dbReference type="ARBA" id="ARBA00022705"/>
    </source>
</evidence>
<evidence type="ECO:0000313" key="14">
    <source>
        <dbReference type="EMBL" id="OGZ44317.1"/>
    </source>
</evidence>
<dbReference type="InterPro" id="IPR013159">
    <property type="entry name" value="DnaA_C"/>
</dbReference>
<dbReference type="InterPro" id="IPR020591">
    <property type="entry name" value="Chromosome_initiator_DnaA-like"/>
</dbReference>
<feature type="binding site" evidence="8">
    <location>
        <position position="166"/>
    </location>
    <ligand>
        <name>ATP</name>
        <dbReference type="ChEBI" id="CHEBI:30616"/>
    </ligand>
</feature>
<evidence type="ECO:0000256" key="1">
    <source>
        <dbReference type="ARBA" id="ARBA00006583"/>
    </source>
</evidence>
<dbReference type="Gene3D" id="3.40.50.300">
    <property type="entry name" value="P-loop containing nucleotide triphosphate hydrolases"/>
    <property type="match status" value="1"/>
</dbReference>
<dbReference type="SMART" id="SM00760">
    <property type="entry name" value="Bac_DnaA_C"/>
    <property type="match status" value="1"/>
</dbReference>
<keyword evidence="3 8" id="KW-0235">DNA replication</keyword>
<feature type="binding site" evidence="8">
    <location>
        <position position="163"/>
    </location>
    <ligand>
        <name>ATP</name>
        <dbReference type="ChEBI" id="CHEBI:30616"/>
    </ligand>
</feature>
<comment type="subcellular location">
    <subcellularLocation>
        <location evidence="8">Cytoplasm</location>
    </subcellularLocation>
</comment>
<dbReference type="Pfam" id="PF11638">
    <property type="entry name" value="DnaA_N"/>
    <property type="match status" value="1"/>
</dbReference>
<comment type="domain">
    <text evidence="8">Domain I is involved in oligomerization and binding regulators, domain II is flexibile and of varying length in different bacteria, domain III forms the AAA+ region, while domain IV binds dsDNA.</text>
</comment>
<dbReference type="STRING" id="1802114.A2719_04605"/>
<dbReference type="PRINTS" id="PR00051">
    <property type="entry name" value="DNAA"/>
</dbReference>
<organism evidence="14 15">
    <name type="scientific">Candidatus Ryanbacteria bacterium RIFCSPHIGHO2_01_FULL_45_22</name>
    <dbReference type="NCBI Taxonomy" id="1802114"/>
    <lineage>
        <taxon>Bacteria</taxon>
        <taxon>Candidatus Ryaniibacteriota</taxon>
    </lineage>
</organism>
<evidence type="ECO:0000256" key="4">
    <source>
        <dbReference type="ARBA" id="ARBA00022741"/>
    </source>
</evidence>
<evidence type="ECO:0000256" key="8">
    <source>
        <dbReference type="HAMAP-Rule" id="MF_00377"/>
    </source>
</evidence>
<gene>
    <name evidence="8" type="primary">dnaA</name>
    <name evidence="14" type="ORF">A2719_04605</name>
</gene>
<comment type="caution">
    <text evidence="14">The sequence shown here is derived from an EMBL/GenBank/DDBJ whole genome shotgun (WGS) entry which is preliminary data.</text>
</comment>
<dbReference type="GO" id="GO:0006275">
    <property type="term" value="P:regulation of DNA replication"/>
    <property type="evidence" value="ECO:0007669"/>
    <property type="project" value="UniProtKB-UniRule"/>
</dbReference>
<dbReference type="GO" id="GO:0005737">
    <property type="term" value="C:cytoplasm"/>
    <property type="evidence" value="ECO:0007669"/>
    <property type="project" value="UniProtKB-SubCell"/>
</dbReference>
<evidence type="ECO:0000256" key="5">
    <source>
        <dbReference type="ARBA" id="ARBA00022840"/>
    </source>
</evidence>
<evidence type="ECO:0000256" key="9">
    <source>
        <dbReference type="NCBIfam" id="TIGR00362"/>
    </source>
</evidence>
<evidence type="ECO:0000256" key="6">
    <source>
        <dbReference type="ARBA" id="ARBA00023121"/>
    </source>
</evidence>
<reference evidence="14 15" key="1">
    <citation type="journal article" date="2016" name="Nat. Commun.">
        <title>Thousands of microbial genomes shed light on interconnected biogeochemical processes in an aquifer system.</title>
        <authorList>
            <person name="Anantharaman K."/>
            <person name="Brown C.T."/>
            <person name="Hug L.A."/>
            <person name="Sharon I."/>
            <person name="Castelle C.J."/>
            <person name="Probst A.J."/>
            <person name="Thomas B.C."/>
            <person name="Singh A."/>
            <person name="Wilkins M.J."/>
            <person name="Karaoz U."/>
            <person name="Brodie E.L."/>
            <person name="Williams K.H."/>
            <person name="Hubbard S.S."/>
            <person name="Banfield J.F."/>
        </authorList>
    </citation>
    <scope>NUCLEOTIDE SEQUENCE [LARGE SCALE GENOMIC DNA]</scope>
</reference>
<comment type="function">
    <text evidence="8 10">Plays an essential role in the initiation and regulation of chromosomal replication. ATP-DnaA binds to the origin of replication (oriC) to initiate formation of the DNA replication initiation complex once per cell cycle. Binds the DnaA box (a 9 base pair repeat at the origin) and separates the double-stranded (ds)DNA. Forms a right-handed helical filament on oriC DNA; dsDNA binds to the exterior of the filament while single-stranded (ss)DNA is stabiized in the filament's interior. The ATP-DnaA-oriC complex binds and stabilizes one strand of the AT-rich DNA unwinding element (DUE), permitting loading of DNA polymerase. After initiation quickly degrades to an ADP-DnaA complex that is not apt for DNA replication. Binds acidic phospholipids.</text>
</comment>
<dbReference type="Gene3D" id="3.30.300.180">
    <property type="match status" value="1"/>
</dbReference>
<evidence type="ECO:0000313" key="15">
    <source>
        <dbReference type="Proteomes" id="UP000177480"/>
    </source>
</evidence>
<dbReference type="GO" id="GO:0008289">
    <property type="term" value="F:lipid binding"/>
    <property type="evidence" value="ECO:0007669"/>
    <property type="project" value="UniProtKB-KW"/>
</dbReference>
<dbReference type="InterPro" id="IPR013317">
    <property type="entry name" value="DnaA_dom"/>
</dbReference>
<feature type="binding site" evidence="8">
    <location>
        <position position="165"/>
    </location>
    <ligand>
        <name>ATP</name>
        <dbReference type="ChEBI" id="CHEBI:30616"/>
    </ligand>
</feature>
<feature type="region of interest" description="Domain IV, binds dsDNA" evidence="8">
    <location>
        <begin position="336"/>
        <end position="456"/>
    </location>
</feature>
<dbReference type="CDD" id="cd00009">
    <property type="entry name" value="AAA"/>
    <property type="match status" value="1"/>
</dbReference>
<dbReference type="InterPro" id="IPR003593">
    <property type="entry name" value="AAA+_ATPase"/>
</dbReference>
<dbReference type="Gene3D" id="1.10.8.60">
    <property type="match status" value="1"/>
</dbReference>
<comment type="subunit">
    <text evidence="8">Oligomerizes as a right-handed, spiral filament on DNA at oriC.</text>
</comment>
<dbReference type="GO" id="GO:0003688">
    <property type="term" value="F:DNA replication origin binding"/>
    <property type="evidence" value="ECO:0007669"/>
    <property type="project" value="UniProtKB-UniRule"/>
</dbReference>
<protein>
    <recommendedName>
        <fullName evidence="8 9">Chromosomal replication initiator protein DnaA</fullName>
    </recommendedName>
</protein>
<dbReference type="Pfam" id="PF08299">
    <property type="entry name" value="Bac_DnaA_C"/>
    <property type="match status" value="1"/>
</dbReference>
<dbReference type="GO" id="GO:0006270">
    <property type="term" value="P:DNA replication initiation"/>
    <property type="evidence" value="ECO:0007669"/>
    <property type="project" value="UniProtKB-UniRule"/>
</dbReference>
<dbReference type="PANTHER" id="PTHR30050:SF2">
    <property type="entry name" value="CHROMOSOMAL REPLICATION INITIATOR PROTEIN DNAA"/>
    <property type="match status" value="1"/>
</dbReference>
<dbReference type="SMART" id="SM00382">
    <property type="entry name" value="AAA"/>
    <property type="match status" value="1"/>
</dbReference>
<accession>A0A1G2G2H4</accession>
<dbReference type="InterPro" id="IPR024633">
    <property type="entry name" value="DnaA_N_dom"/>
</dbReference>
<feature type="domain" description="AAA+ ATPase" evidence="12">
    <location>
        <begin position="152"/>
        <end position="280"/>
    </location>
</feature>
<dbReference type="InterPro" id="IPR038454">
    <property type="entry name" value="DnaA_N_sf"/>
</dbReference>
<dbReference type="PANTHER" id="PTHR30050">
    <property type="entry name" value="CHROMOSOMAL REPLICATION INITIATOR PROTEIN DNAA"/>
    <property type="match status" value="1"/>
</dbReference>
<name>A0A1G2G2H4_9BACT</name>
<evidence type="ECO:0000256" key="7">
    <source>
        <dbReference type="ARBA" id="ARBA00023125"/>
    </source>
</evidence>
<dbReference type="HAMAP" id="MF_00377">
    <property type="entry name" value="DnaA_bact"/>
    <property type="match status" value="1"/>
</dbReference>
<sequence>MTNEELWQIVLNEAEISISRANFITWFKHTFISRNEQGIITVSVPNGFTKEWLENKYQKLIMRAVRTTCPEVRSIEYVVSKATTPETPQKTTPLQVNQPTRPVEEQLEFQELRIDKNTNLNPRYVFDTFIVGSFNELAHAAAQSVVKNIASLYNPLFIYGGVGLGKTHLLQATGNAIKQHDPSLKVYYTTSERFTNELVAAIQNHEPQRFKDLYRQFDVLIIDDIQFIAGKVRTQEEFFHTFNTLHENNKQIIFSSDRPPKSIANLEERLRSRFEAGLIADISQPDYETRLAILKTKLATKKSDLPKEILEYIASAVEKNIRELEGALNIVNARTHMMGIIPGVEEVKELLLQITSRQKRVVTAANIIKEVCVFYDINEKQLFERSRRREVVKPRQVAMYLLRQDFHGSFPYIGQKFGGRDHTTAIHAYEKIVKDIKDNPEFADEVQILREHIYET</sequence>
<keyword evidence="7 8" id="KW-0238">DNA-binding</keyword>
<dbReference type="GO" id="GO:0005524">
    <property type="term" value="F:ATP binding"/>
    <property type="evidence" value="ECO:0007669"/>
    <property type="project" value="UniProtKB-UniRule"/>
</dbReference>
<dbReference type="AlphaFoldDB" id="A0A1G2G2H4"/>
<dbReference type="FunFam" id="3.40.50.300:FF:000668">
    <property type="entry name" value="Chromosomal replication initiator protein DnaA"/>
    <property type="match status" value="1"/>
</dbReference>
<feature type="domain" description="Chromosomal replication initiator DnaA C-terminal" evidence="13">
    <location>
        <begin position="363"/>
        <end position="432"/>
    </location>
</feature>
<dbReference type="CDD" id="cd06571">
    <property type="entry name" value="Bac_DnaA_C"/>
    <property type="match status" value="1"/>
</dbReference>
<keyword evidence="6 8" id="KW-0446">Lipid-binding</keyword>
<feature type="region of interest" description="Domain III, AAA+ region" evidence="8">
    <location>
        <begin position="119"/>
        <end position="335"/>
    </location>
</feature>
<keyword evidence="2 8" id="KW-0963">Cytoplasm</keyword>